<sequence length="194" mass="21515">MVENQFGKRLKLKRSEASFTQQELANQLHVSRKTISSWETGRNRPDIDSLTQLAAIYQISLDELTGNLNESSPITLDKSVPSKHPATIINIMIVVILVERITQLSTSSGLLWIDFLLAGAIGLRLLVSRYGRRVINSPVPFLSGEVIFGGAAFVSGWFRLFYMGAGLNITCYVIGLVVVVDAAVQFRRLVKAHR</sequence>
<name>A0ABQ3VXW8_9LACO</name>
<feature type="transmembrane region" description="Helical" evidence="2">
    <location>
        <begin position="109"/>
        <end position="127"/>
    </location>
</feature>
<dbReference type="Pfam" id="PF01381">
    <property type="entry name" value="HTH_3"/>
    <property type="match status" value="1"/>
</dbReference>
<evidence type="ECO:0000313" key="4">
    <source>
        <dbReference type="EMBL" id="GHP13238.1"/>
    </source>
</evidence>
<reference evidence="4 5" key="1">
    <citation type="journal article" date="2021" name="Int. J. Syst. Evol. Microbiol.">
        <title>Lentilactobacillus fungorum sp. nov., isolated from spent mushroom substrates.</title>
        <authorList>
            <person name="Tohno M."/>
            <person name="Tanizawa Y."/>
            <person name="Kojima Y."/>
            <person name="Sakamoto M."/>
            <person name="Ohkuma M."/>
            <person name="Kobayashi H."/>
        </authorList>
    </citation>
    <scope>NUCLEOTIDE SEQUENCE [LARGE SCALE GENOMIC DNA]</scope>
    <source>
        <strain evidence="4 5">YK48G</strain>
    </source>
</reference>
<dbReference type="InterPro" id="IPR010982">
    <property type="entry name" value="Lambda_DNA-bd_dom_sf"/>
</dbReference>
<keyword evidence="2" id="KW-0812">Transmembrane</keyword>
<dbReference type="RefSeq" id="WP_203629287.1">
    <property type="nucleotide sequence ID" value="NZ_BNJR01000007.1"/>
</dbReference>
<dbReference type="CDD" id="cd00093">
    <property type="entry name" value="HTH_XRE"/>
    <property type="match status" value="1"/>
</dbReference>
<dbReference type="PANTHER" id="PTHR46558:SF13">
    <property type="entry name" value="HTH-TYPE TRANSCRIPTIONAL REGULATOR IMMR"/>
    <property type="match status" value="1"/>
</dbReference>
<gene>
    <name evidence="4" type="ORF">YK48G_06630</name>
</gene>
<evidence type="ECO:0000313" key="5">
    <source>
        <dbReference type="Proteomes" id="UP000604765"/>
    </source>
</evidence>
<keyword evidence="2" id="KW-0472">Membrane</keyword>
<organism evidence="4 5">
    <name type="scientific">Lentilactobacillus fungorum</name>
    <dbReference type="NCBI Taxonomy" id="2201250"/>
    <lineage>
        <taxon>Bacteria</taxon>
        <taxon>Bacillati</taxon>
        <taxon>Bacillota</taxon>
        <taxon>Bacilli</taxon>
        <taxon>Lactobacillales</taxon>
        <taxon>Lactobacillaceae</taxon>
        <taxon>Lentilactobacillus</taxon>
    </lineage>
</organism>
<dbReference type="SMART" id="SM00530">
    <property type="entry name" value="HTH_XRE"/>
    <property type="match status" value="1"/>
</dbReference>
<keyword evidence="2" id="KW-1133">Transmembrane helix</keyword>
<dbReference type="EMBL" id="BNJR01000007">
    <property type="protein sequence ID" value="GHP13238.1"/>
    <property type="molecule type" value="Genomic_DNA"/>
</dbReference>
<dbReference type="Proteomes" id="UP000604765">
    <property type="component" value="Unassembled WGS sequence"/>
</dbReference>
<dbReference type="SUPFAM" id="SSF47413">
    <property type="entry name" value="lambda repressor-like DNA-binding domains"/>
    <property type="match status" value="1"/>
</dbReference>
<feature type="domain" description="HTH cro/C1-type" evidence="3">
    <location>
        <begin position="10"/>
        <end position="64"/>
    </location>
</feature>
<dbReference type="Gene3D" id="1.10.260.40">
    <property type="entry name" value="lambda repressor-like DNA-binding domains"/>
    <property type="match status" value="1"/>
</dbReference>
<dbReference type="PANTHER" id="PTHR46558">
    <property type="entry name" value="TRACRIPTIONAL REGULATORY PROTEIN-RELATED-RELATED"/>
    <property type="match status" value="1"/>
</dbReference>
<dbReference type="InterPro" id="IPR001387">
    <property type="entry name" value="Cro/C1-type_HTH"/>
</dbReference>
<feature type="transmembrane region" description="Helical" evidence="2">
    <location>
        <begin position="139"/>
        <end position="158"/>
    </location>
</feature>
<accession>A0ABQ3VXW8</accession>
<comment type="caution">
    <text evidence="4">The sequence shown here is derived from an EMBL/GenBank/DDBJ whole genome shotgun (WGS) entry which is preliminary data.</text>
</comment>
<evidence type="ECO:0000256" key="2">
    <source>
        <dbReference type="SAM" id="Phobius"/>
    </source>
</evidence>
<keyword evidence="5" id="KW-1185">Reference proteome</keyword>
<evidence type="ECO:0000256" key="1">
    <source>
        <dbReference type="ARBA" id="ARBA00023125"/>
    </source>
</evidence>
<dbReference type="PROSITE" id="PS50943">
    <property type="entry name" value="HTH_CROC1"/>
    <property type="match status" value="1"/>
</dbReference>
<feature type="transmembrane region" description="Helical" evidence="2">
    <location>
        <begin position="164"/>
        <end position="184"/>
    </location>
</feature>
<keyword evidence="1" id="KW-0238">DNA-binding</keyword>
<evidence type="ECO:0000259" key="3">
    <source>
        <dbReference type="PROSITE" id="PS50943"/>
    </source>
</evidence>
<proteinExistence type="predicted"/>
<protein>
    <submittedName>
        <fullName evidence="4">Transcriptional regulator</fullName>
    </submittedName>
</protein>